<dbReference type="PANTHER" id="PTHR11042:SF138">
    <property type="entry name" value="SERINE_THREONINE-PROTEIN KINASE IKS1-RELATED"/>
    <property type="match status" value="1"/>
</dbReference>
<keyword evidence="3 8" id="KW-0418">Kinase</keyword>
<dbReference type="GO" id="GO:0004672">
    <property type="term" value="F:protein kinase activity"/>
    <property type="evidence" value="ECO:0007669"/>
    <property type="project" value="InterPro"/>
</dbReference>
<dbReference type="AlphaFoldDB" id="A0A427YGL7"/>
<evidence type="ECO:0000256" key="2">
    <source>
        <dbReference type="ARBA" id="ARBA00022741"/>
    </source>
</evidence>
<dbReference type="GO" id="GO:0005634">
    <property type="term" value="C:nucleus"/>
    <property type="evidence" value="ECO:0007669"/>
    <property type="project" value="TreeGrafter"/>
</dbReference>
<comment type="caution">
    <text evidence="8">The sequence shown here is derived from an EMBL/GenBank/DDBJ whole genome shotgun (WGS) entry which is preliminary data.</text>
</comment>
<dbReference type="OrthoDB" id="1405469at2759"/>
<evidence type="ECO:0000259" key="7">
    <source>
        <dbReference type="PROSITE" id="PS50011"/>
    </source>
</evidence>
<evidence type="ECO:0000256" key="4">
    <source>
        <dbReference type="ARBA" id="ARBA00022840"/>
    </source>
</evidence>
<evidence type="ECO:0000313" key="8">
    <source>
        <dbReference type="EMBL" id="RSH90232.1"/>
    </source>
</evidence>
<dbReference type="Proteomes" id="UP000279259">
    <property type="component" value="Unassembled WGS sequence"/>
</dbReference>
<dbReference type="Gene3D" id="3.30.200.20">
    <property type="entry name" value="Phosphorylase Kinase, domain 1"/>
    <property type="match status" value="1"/>
</dbReference>
<dbReference type="GO" id="GO:0005524">
    <property type="term" value="F:ATP binding"/>
    <property type="evidence" value="ECO:0007669"/>
    <property type="project" value="UniProtKB-KW"/>
</dbReference>
<keyword evidence="1" id="KW-0808">Transferase</keyword>
<feature type="region of interest" description="Disordered" evidence="6">
    <location>
        <begin position="29"/>
        <end position="52"/>
    </location>
</feature>
<dbReference type="EMBL" id="RSCD01000011">
    <property type="protein sequence ID" value="RSH90232.1"/>
    <property type="molecule type" value="Genomic_DNA"/>
</dbReference>
<evidence type="ECO:0000256" key="1">
    <source>
        <dbReference type="ARBA" id="ARBA00022679"/>
    </source>
</evidence>
<feature type="region of interest" description="Disordered" evidence="6">
    <location>
        <begin position="140"/>
        <end position="161"/>
    </location>
</feature>
<evidence type="ECO:0000256" key="3">
    <source>
        <dbReference type="ARBA" id="ARBA00022777"/>
    </source>
</evidence>
<dbReference type="GO" id="GO:0005737">
    <property type="term" value="C:cytoplasm"/>
    <property type="evidence" value="ECO:0007669"/>
    <property type="project" value="TreeGrafter"/>
</dbReference>
<evidence type="ECO:0000256" key="6">
    <source>
        <dbReference type="SAM" id="MobiDB-lite"/>
    </source>
</evidence>
<reference evidence="8 9" key="1">
    <citation type="submission" date="2018-11" db="EMBL/GenBank/DDBJ databases">
        <title>Genome sequence of Saitozyma podzolica DSM 27192.</title>
        <authorList>
            <person name="Aliyu H."/>
            <person name="Gorte O."/>
            <person name="Ochsenreither K."/>
        </authorList>
    </citation>
    <scope>NUCLEOTIDE SEQUENCE [LARGE SCALE GENOMIC DNA]</scope>
    <source>
        <strain evidence="8 9">DSM 27192</strain>
    </source>
</reference>
<dbReference type="PANTHER" id="PTHR11042">
    <property type="entry name" value="EUKARYOTIC TRANSLATION INITIATION FACTOR 2-ALPHA KINASE EIF2-ALPHA KINASE -RELATED"/>
    <property type="match status" value="1"/>
</dbReference>
<sequence length="744" mass="81661">MDEAVTFPEHAWRPIGQTSNQLILYHPPSHALSVQPHPPAAPSPIPGPSSRPPLLLPFRNSSPSPSPITTSLPHWRTCPHCSRPIPPSLSTTPTPGTGGPNAAYSFAAGPSGAASASDVDMIGPDDIGSTPYFQILERAHEGSRPPSPRPRFATPTPEPNGIGLDSGMSGVGVGRGNDQVAEDLPAKGYYDRFFREEARLGMGAEGSVYLATHVIGENILGTYAVKKIAVGTSKEYLFKMLREVRLLEALRHPNIIPYHHSWIDVTRFSSFGPPITALHVLMMYATAGNLDTFLLTRSHATQPARPDLSAGDIADAESIGQLPKEERIKAFKKRRQSRGGGNAKREETRGVLLLNLEEVTSLFGDIVEGLAFLHANSILHLDLKCSNVLLHWEEGKLIPKAMISDFGTSEEMLRGKRERTGHTGTMEYMAPETLITDSHGMYRPSDSHADMWSLGMILHKLLFLHLPYGDTDDFDALHAEILRYPGFIPTPELIESCERRHIPRDLLLLLSKLVNVNPEARPTAERVRTAIRGLETHLEAMRRRSSFTARSFATRFARPFEHAAGYLRGRSPSVDGNVPGSPAWREDQRLSSPVRPILALPSPVEERHDGQPPVSPTQVEMEGEIHGAARWREAGFGIARFVRGNLKGMIFVIKIMSLQPQLSKTNLAPALVLLLVLIALLDLRTGNTRWSAMMAVVHLAVMVGAGRMGSAGEVRGGGGEVRPVRAVRMEEEFERLEGYDVGEW</sequence>
<proteinExistence type="inferred from homology"/>
<name>A0A427YGL7_9TREE</name>
<protein>
    <submittedName>
        <fullName evidence="8">Putative serine/threonine-protein kinase iks1</fullName>
    </submittedName>
</protein>
<dbReference type="SUPFAM" id="SSF56112">
    <property type="entry name" value="Protein kinase-like (PK-like)"/>
    <property type="match status" value="1"/>
</dbReference>
<dbReference type="InterPro" id="IPR008271">
    <property type="entry name" value="Ser/Thr_kinase_AS"/>
</dbReference>
<feature type="domain" description="Protein kinase" evidence="7">
    <location>
        <begin position="194"/>
        <end position="538"/>
    </location>
</feature>
<dbReference type="PROSITE" id="PS00108">
    <property type="entry name" value="PROTEIN_KINASE_ST"/>
    <property type="match status" value="1"/>
</dbReference>
<keyword evidence="2" id="KW-0547">Nucleotide-binding</keyword>
<dbReference type="PROSITE" id="PS50011">
    <property type="entry name" value="PROTEIN_KINASE_DOM"/>
    <property type="match status" value="1"/>
</dbReference>
<feature type="compositionally biased region" description="Pro residues" evidence="6">
    <location>
        <begin position="36"/>
        <end position="52"/>
    </location>
</feature>
<dbReference type="SMART" id="SM00220">
    <property type="entry name" value="S_TKc"/>
    <property type="match status" value="1"/>
</dbReference>
<dbReference type="Gene3D" id="1.10.510.10">
    <property type="entry name" value="Transferase(Phosphotransferase) domain 1"/>
    <property type="match status" value="1"/>
</dbReference>
<evidence type="ECO:0000256" key="5">
    <source>
        <dbReference type="ARBA" id="ARBA00037982"/>
    </source>
</evidence>
<gene>
    <name evidence="8" type="primary">IKS1</name>
    <name evidence="8" type="ORF">EHS25_001566</name>
</gene>
<keyword evidence="4" id="KW-0067">ATP-binding</keyword>
<dbReference type="InterPro" id="IPR050339">
    <property type="entry name" value="CC_SR_Kinase"/>
</dbReference>
<dbReference type="Pfam" id="PF00069">
    <property type="entry name" value="Pkinase"/>
    <property type="match status" value="1"/>
</dbReference>
<evidence type="ECO:0000313" key="9">
    <source>
        <dbReference type="Proteomes" id="UP000279259"/>
    </source>
</evidence>
<accession>A0A427YGL7</accession>
<dbReference type="InterPro" id="IPR011009">
    <property type="entry name" value="Kinase-like_dom_sf"/>
</dbReference>
<organism evidence="8 9">
    <name type="scientific">Saitozyma podzolica</name>
    <dbReference type="NCBI Taxonomy" id="1890683"/>
    <lineage>
        <taxon>Eukaryota</taxon>
        <taxon>Fungi</taxon>
        <taxon>Dikarya</taxon>
        <taxon>Basidiomycota</taxon>
        <taxon>Agaricomycotina</taxon>
        <taxon>Tremellomycetes</taxon>
        <taxon>Tremellales</taxon>
        <taxon>Trimorphomycetaceae</taxon>
        <taxon>Saitozyma</taxon>
    </lineage>
</organism>
<keyword evidence="9" id="KW-1185">Reference proteome</keyword>
<dbReference type="STRING" id="1890683.A0A427YGL7"/>
<comment type="similarity">
    <text evidence="5">Belongs to the protein kinase superfamily. Ser/Thr protein kinase family. GCN2 subfamily.</text>
</comment>
<dbReference type="InterPro" id="IPR000719">
    <property type="entry name" value="Prot_kinase_dom"/>
</dbReference>